<proteinExistence type="predicted"/>
<dbReference type="InterPro" id="IPR004681">
    <property type="entry name" value="TRAP_DctM"/>
</dbReference>
<feature type="transmembrane region" description="Helical" evidence="7">
    <location>
        <begin position="137"/>
        <end position="164"/>
    </location>
</feature>
<feature type="transmembrane region" description="Helical" evidence="7">
    <location>
        <begin position="12"/>
        <end position="38"/>
    </location>
</feature>
<accession>A0A9X2IPF1</accession>
<name>A0A9X2IPF1_9BACI</name>
<keyword evidence="4 7" id="KW-0812">Transmembrane</keyword>
<dbReference type="PANTHER" id="PTHR33362">
    <property type="entry name" value="SIALIC ACID TRAP TRANSPORTER PERMEASE PROTEIN SIAT-RELATED"/>
    <property type="match status" value="1"/>
</dbReference>
<evidence type="ECO:0000256" key="6">
    <source>
        <dbReference type="ARBA" id="ARBA00023136"/>
    </source>
</evidence>
<keyword evidence="2" id="KW-1003">Cell membrane</keyword>
<evidence type="ECO:0000256" key="7">
    <source>
        <dbReference type="SAM" id="Phobius"/>
    </source>
</evidence>
<evidence type="ECO:0000256" key="2">
    <source>
        <dbReference type="ARBA" id="ARBA00022475"/>
    </source>
</evidence>
<feature type="transmembrane region" description="Helical" evidence="7">
    <location>
        <begin position="269"/>
        <end position="296"/>
    </location>
</feature>
<evidence type="ECO:0000313" key="9">
    <source>
        <dbReference type="EMBL" id="MCM3713498.1"/>
    </source>
</evidence>
<feature type="transmembrane region" description="Helical" evidence="7">
    <location>
        <begin position="361"/>
        <end position="382"/>
    </location>
</feature>
<dbReference type="Pfam" id="PF06808">
    <property type="entry name" value="DctM"/>
    <property type="match status" value="1"/>
</dbReference>
<organism evidence="9 10">
    <name type="scientific">Halalkalibacter oceani</name>
    <dbReference type="NCBI Taxonomy" id="1653776"/>
    <lineage>
        <taxon>Bacteria</taxon>
        <taxon>Bacillati</taxon>
        <taxon>Bacillota</taxon>
        <taxon>Bacilli</taxon>
        <taxon>Bacillales</taxon>
        <taxon>Bacillaceae</taxon>
        <taxon>Halalkalibacter</taxon>
    </lineage>
</organism>
<sequence>MSAGMIIGLMSFLFLFFGVIGVPVAFAIIASVLVATLFTEISLPSMVGQLFNGINSVPLMAVPFFLLAGELMASTNITERIIRLANSLVGHIRSGLAQVNTVFSLFFAGMSGSSTADVAAATRILAPQMKNEGYHPAFTAALIAATATLANIVPPSIMAIIYGASGGVSIIGIFLGGIIPGILIAGGFMVYCFFFQAPPIRKQRSTFVEISQAAKRAALPLMIPFIIMGGILSGWFTPTEAGMIAVVYTICVAIPVLKKSHLRHLHKDFMNAGVLYSVPLICVAAASAFGWMIAYLKAPEVVSGYIERFAGTNPILIMFLVILMFIVVGQFVDAVPAIIIFMPIVISLVELGNINPVHMGVIVIITLAFGLITPPYGLALLLASGLSKVRFKDALLQCLPMYGVFIITLTIVVFFPDTVLYLPKVFMPESVGCFVGPEGGYICP</sequence>
<dbReference type="PANTHER" id="PTHR33362:SF2">
    <property type="entry name" value="TRAP TRANSPORTER LARGE PERMEASE PROTEIN"/>
    <property type="match status" value="1"/>
</dbReference>
<feature type="transmembrane region" description="Helical" evidence="7">
    <location>
        <begin position="50"/>
        <end position="73"/>
    </location>
</feature>
<protein>
    <submittedName>
        <fullName evidence="9">TRAP transporter large permease</fullName>
    </submittedName>
</protein>
<reference evidence="9" key="1">
    <citation type="submission" date="2022-05" db="EMBL/GenBank/DDBJ databases">
        <title>Comparative Genomics of Spacecraft Associated Microbes.</title>
        <authorList>
            <person name="Tran M.T."/>
            <person name="Wright A."/>
            <person name="Seuylemezian A."/>
            <person name="Eisen J."/>
            <person name="Coil D."/>
        </authorList>
    </citation>
    <scope>NUCLEOTIDE SEQUENCE</scope>
    <source>
        <strain evidence="9">214.1.1</strain>
    </source>
</reference>
<dbReference type="RefSeq" id="WP_251222316.1">
    <property type="nucleotide sequence ID" value="NZ_JAMBOL010000003.1"/>
</dbReference>
<evidence type="ECO:0000256" key="1">
    <source>
        <dbReference type="ARBA" id="ARBA00004429"/>
    </source>
</evidence>
<dbReference type="NCBIfam" id="TIGR00786">
    <property type="entry name" value="dctM"/>
    <property type="match status" value="1"/>
</dbReference>
<keyword evidence="10" id="KW-1185">Reference proteome</keyword>
<evidence type="ECO:0000256" key="3">
    <source>
        <dbReference type="ARBA" id="ARBA00022519"/>
    </source>
</evidence>
<dbReference type="GO" id="GO:0022857">
    <property type="term" value="F:transmembrane transporter activity"/>
    <property type="evidence" value="ECO:0007669"/>
    <property type="project" value="TreeGrafter"/>
</dbReference>
<keyword evidence="6 7" id="KW-0472">Membrane</keyword>
<dbReference type="Proteomes" id="UP001139179">
    <property type="component" value="Unassembled WGS sequence"/>
</dbReference>
<comment type="caution">
    <text evidence="9">The sequence shown here is derived from an EMBL/GenBank/DDBJ whole genome shotgun (WGS) entry which is preliminary data.</text>
</comment>
<dbReference type="InterPro" id="IPR010656">
    <property type="entry name" value="DctM"/>
</dbReference>
<dbReference type="EMBL" id="JAMBOL010000003">
    <property type="protein sequence ID" value="MCM3713498.1"/>
    <property type="molecule type" value="Genomic_DNA"/>
</dbReference>
<feature type="transmembrane region" description="Helical" evidence="7">
    <location>
        <begin position="316"/>
        <end position="349"/>
    </location>
</feature>
<keyword evidence="5 7" id="KW-1133">Transmembrane helix</keyword>
<evidence type="ECO:0000256" key="4">
    <source>
        <dbReference type="ARBA" id="ARBA00022692"/>
    </source>
</evidence>
<evidence type="ECO:0000256" key="5">
    <source>
        <dbReference type="ARBA" id="ARBA00022989"/>
    </source>
</evidence>
<gene>
    <name evidence="9" type="ORF">M3202_05340</name>
</gene>
<comment type="subcellular location">
    <subcellularLocation>
        <location evidence="1">Cell inner membrane</location>
        <topology evidence="1">Multi-pass membrane protein</topology>
    </subcellularLocation>
</comment>
<dbReference type="PIRSF" id="PIRSF006066">
    <property type="entry name" value="HI0050"/>
    <property type="match status" value="1"/>
</dbReference>
<feature type="transmembrane region" description="Helical" evidence="7">
    <location>
        <begin position="170"/>
        <end position="196"/>
    </location>
</feature>
<dbReference type="AlphaFoldDB" id="A0A9X2IPF1"/>
<evidence type="ECO:0000313" key="10">
    <source>
        <dbReference type="Proteomes" id="UP001139179"/>
    </source>
</evidence>
<keyword evidence="3" id="KW-0997">Cell inner membrane</keyword>
<feature type="transmembrane region" description="Helical" evidence="7">
    <location>
        <begin position="217"/>
        <end position="235"/>
    </location>
</feature>
<feature type="transmembrane region" description="Helical" evidence="7">
    <location>
        <begin position="402"/>
        <end position="422"/>
    </location>
</feature>
<evidence type="ECO:0000259" key="8">
    <source>
        <dbReference type="Pfam" id="PF06808"/>
    </source>
</evidence>
<feature type="domain" description="TRAP C4-dicarboxylate transport system permease DctM subunit" evidence="8">
    <location>
        <begin position="13"/>
        <end position="416"/>
    </location>
</feature>
<dbReference type="GO" id="GO:0005886">
    <property type="term" value="C:plasma membrane"/>
    <property type="evidence" value="ECO:0007669"/>
    <property type="project" value="UniProtKB-SubCell"/>
</dbReference>